<accession>A0A9W8VCU1</accession>
<name>A0A9W8VCU1_9HYPO</name>
<evidence type="ECO:0000313" key="2">
    <source>
        <dbReference type="Proteomes" id="UP001152049"/>
    </source>
</evidence>
<sequence length="167" mass="18509">MFGIVVEALMLRNRLSNSGTSLVWKVAYYGLAAAGALCLWLLNESPDTGSSSVSRSKVLQHLSVLVAEIEAGTLVETDDSNYKLLMSASQTIGNLLDQLLQSDPERQRRHGDGFDPSILPEMRNQTEWTPWDNAALQEFEVDFWLNLAGHPSLTGVENLPENYSRLS</sequence>
<gene>
    <name evidence="1" type="ORF">NW762_011058</name>
</gene>
<dbReference type="OrthoDB" id="4898680at2759"/>
<proteinExistence type="predicted"/>
<dbReference type="EMBL" id="JAOQAZ010000026">
    <property type="protein sequence ID" value="KAJ4252457.1"/>
    <property type="molecule type" value="Genomic_DNA"/>
</dbReference>
<comment type="caution">
    <text evidence="1">The sequence shown here is derived from an EMBL/GenBank/DDBJ whole genome shotgun (WGS) entry which is preliminary data.</text>
</comment>
<protein>
    <submittedName>
        <fullName evidence="1">Uncharacterized protein</fullName>
    </submittedName>
</protein>
<organism evidence="1 2">
    <name type="scientific">Fusarium torreyae</name>
    <dbReference type="NCBI Taxonomy" id="1237075"/>
    <lineage>
        <taxon>Eukaryota</taxon>
        <taxon>Fungi</taxon>
        <taxon>Dikarya</taxon>
        <taxon>Ascomycota</taxon>
        <taxon>Pezizomycotina</taxon>
        <taxon>Sordariomycetes</taxon>
        <taxon>Hypocreomycetidae</taxon>
        <taxon>Hypocreales</taxon>
        <taxon>Nectriaceae</taxon>
        <taxon>Fusarium</taxon>
    </lineage>
</organism>
<dbReference type="AlphaFoldDB" id="A0A9W8VCU1"/>
<keyword evidence="2" id="KW-1185">Reference proteome</keyword>
<evidence type="ECO:0000313" key="1">
    <source>
        <dbReference type="EMBL" id="KAJ4252457.1"/>
    </source>
</evidence>
<reference evidence="1" key="1">
    <citation type="submission" date="2022-09" db="EMBL/GenBank/DDBJ databases">
        <title>Fusarium specimens isolated from Avocado Roots.</title>
        <authorList>
            <person name="Stajich J."/>
            <person name="Roper C."/>
            <person name="Heimlech-Rivalta G."/>
        </authorList>
    </citation>
    <scope>NUCLEOTIDE SEQUENCE</scope>
    <source>
        <strain evidence="1">CF00136</strain>
    </source>
</reference>
<dbReference type="Proteomes" id="UP001152049">
    <property type="component" value="Unassembled WGS sequence"/>
</dbReference>